<organism evidence="1 2">
    <name type="scientific">Caldalkalibacillus horti</name>
    <dbReference type="NCBI Taxonomy" id="77523"/>
    <lineage>
        <taxon>Bacteria</taxon>
        <taxon>Bacillati</taxon>
        <taxon>Bacillota</taxon>
        <taxon>Bacilli</taxon>
        <taxon>Bacillales</taxon>
        <taxon>Bacillaceae</taxon>
        <taxon>Caldalkalibacillus</taxon>
    </lineage>
</organism>
<evidence type="ECO:0000313" key="2">
    <source>
        <dbReference type="Proteomes" id="UP001235840"/>
    </source>
</evidence>
<sequence>MTFDVKSQGPDANIAYVIATDKAYSQRLRVNLLSKLRVGLFVVWNTLIYF</sequence>
<gene>
    <name evidence="1" type="ORF">J2S11_000412</name>
</gene>
<accession>A0ABT9VU49</accession>
<comment type="caution">
    <text evidence="1">The sequence shown here is derived from an EMBL/GenBank/DDBJ whole genome shotgun (WGS) entry which is preliminary data.</text>
</comment>
<protein>
    <submittedName>
        <fullName evidence="1">Uncharacterized protein</fullName>
    </submittedName>
</protein>
<reference evidence="1 2" key="1">
    <citation type="submission" date="2023-07" db="EMBL/GenBank/DDBJ databases">
        <title>Genomic Encyclopedia of Type Strains, Phase IV (KMG-IV): sequencing the most valuable type-strain genomes for metagenomic binning, comparative biology and taxonomic classification.</title>
        <authorList>
            <person name="Goeker M."/>
        </authorList>
    </citation>
    <scope>NUCLEOTIDE SEQUENCE [LARGE SCALE GENOMIC DNA]</scope>
    <source>
        <strain evidence="1 2">DSM 12751</strain>
    </source>
</reference>
<dbReference type="Proteomes" id="UP001235840">
    <property type="component" value="Unassembled WGS sequence"/>
</dbReference>
<dbReference type="EMBL" id="JAUSTY010000002">
    <property type="protein sequence ID" value="MDQ0164512.1"/>
    <property type="molecule type" value="Genomic_DNA"/>
</dbReference>
<name>A0ABT9VU49_9BACI</name>
<proteinExistence type="predicted"/>
<evidence type="ECO:0000313" key="1">
    <source>
        <dbReference type="EMBL" id="MDQ0164512.1"/>
    </source>
</evidence>
<keyword evidence="2" id="KW-1185">Reference proteome</keyword>